<reference evidence="1 2" key="1">
    <citation type="submission" date="2017-06" db="EMBL/GenBank/DDBJ databases">
        <authorList>
            <person name="Kim H.J."/>
            <person name="Triplett B.A."/>
        </authorList>
    </citation>
    <scope>NUCLEOTIDE SEQUENCE [LARGE SCALE GENOMIC DNA]</scope>
    <source>
        <strain evidence="1">FRACA_ARgP5</strain>
    </source>
</reference>
<sequence>MKTVNVLVVVDVEGALAGSLGDNVYLVDTNKHFGSSGEGQEGLSTACRDGQLVAWNVVPVSPSNDVEIAEFTGQIINDGTCVPKLVSTPDGDYWEGRVEARGTTGYQQYSLVLTMDGSRATFDPWLLIQE</sequence>
<evidence type="ECO:0000313" key="2">
    <source>
        <dbReference type="Proteomes" id="UP000234331"/>
    </source>
</evidence>
<organism evidence="1 2">
    <name type="scientific">Frankia canadensis</name>
    <dbReference type="NCBI Taxonomy" id="1836972"/>
    <lineage>
        <taxon>Bacteria</taxon>
        <taxon>Bacillati</taxon>
        <taxon>Actinomycetota</taxon>
        <taxon>Actinomycetes</taxon>
        <taxon>Frankiales</taxon>
        <taxon>Frankiaceae</taxon>
        <taxon>Frankia</taxon>
    </lineage>
</organism>
<dbReference type="EMBL" id="FZMO01000561">
    <property type="protein sequence ID" value="SNQ52111.1"/>
    <property type="molecule type" value="Genomic_DNA"/>
</dbReference>
<dbReference type="Proteomes" id="UP000234331">
    <property type="component" value="Unassembled WGS sequence"/>
</dbReference>
<protein>
    <recommendedName>
        <fullName evidence="3">Inclusion body protein</fullName>
    </recommendedName>
</protein>
<keyword evidence="2" id="KW-1185">Reference proteome</keyword>
<accession>A0A2I2L2H3</accession>
<name>A0A2I2L2H3_9ACTN</name>
<gene>
    <name evidence="1" type="ORF">FRACA_920004</name>
</gene>
<dbReference type="AlphaFoldDB" id="A0A2I2L2H3"/>
<dbReference type="OrthoDB" id="8245613at2"/>
<evidence type="ECO:0000313" key="1">
    <source>
        <dbReference type="EMBL" id="SNQ52111.1"/>
    </source>
</evidence>
<proteinExistence type="predicted"/>
<evidence type="ECO:0008006" key="3">
    <source>
        <dbReference type="Google" id="ProtNLM"/>
    </source>
</evidence>
<dbReference type="RefSeq" id="WP_101836357.1">
    <property type="nucleotide sequence ID" value="NZ_FZMO01000561.1"/>
</dbReference>